<evidence type="ECO:0000256" key="5">
    <source>
        <dbReference type="ARBA" id="ARBA00022741"/>
    </source>
</evidence>
<dbReference type="InterPro" id="IPR001757">
    <property type="entry name" value="P_typ_ATPase"/>
</dbReference>
<dbReference type="GO" id="GO:0055070">
    <property type="term" value="P:copper ion homeostasis"/>
    <property type="evidence" value="ECO:0007669"/>
    <property type="project" value="TreeGrafter"/>
</dbReference>
<feature type="transmembrane region" description="Helical" evidence="10">
    <location>
        <begin position="365"/>
        <end position="390"/>
    </location>
</feature>
<evidence type="ECO:0000256" key="8">
    <source>
        <dbReference type="ARBA" id="ARBA00022989"/>
    </source>
</evidence>
<dbReference type="SUPFAM" id="SSF81653">
    <property type="entry name" value="Calcium ATPase, transduction domain A"/>
    <property type="match status" value="1"/>
</dbReference>
<dbReference type="InterPro" id="IPR027256">
    <property type="entry name" value="P-typ_ATPase_IB"/>
</dbReference>
<dbReference type="Pfam" id="PF00403">
    <property type="entry name" value="HMA"/>
    <property type="match status" value="1"/>
</dbReference>
<dbReference type="Gene3D" id="3.30.70.100">
    <property type="match status" value="1"/>
</dbReference>
<feature type="transmembrane region" description="Helical" evidence="10">
    <location>
        <begin position="183"/>
        <end position="200"/>
    </location>
</feature>
<dbReference type="PROSITE" id="PS50846">
    <property type="entry name" value="HMA_2"/>
    <property type="match status" value="1"/>
</dbReference>
<dbReference type="InterPro" id="IPR018303">
    <property type="entry name" value="ATPase_P-typ_P_site"/>
</dbReference>
<sequence>MKKETIKIKGMHCASCALNISHNLNKQPGVKSAEVNYATEKAVVEYEEDKIGLDGIKKTVVDTGYSVMDENTHKEHGHKHGEDEEEKKQKLKVILSILFSIPVIIRMFWMWEAPGEFLGASMTNWIIHDLTFIVVFIFGWQFHKNTYKQAKQGQASMDSLISLGTLAAYFYSLWFMFMGGHLYFEAAVAITSLILLGKYLEVKTKGRASQAMRKLMELGAKKARLVDSSGREIETDINEIKVGDIILVKPSEKIPLDGEVIEGYSSVDESMLTGESLPVGKAKGNKVFGATINQNGVLKIKITQVGKDTILAQIIKTVEEAQNFKAPIQKLADRIAGVFVPVVIVIAILTLAGWMIATGDFSRGLIYAVAVLVIACPCALGIATPIAVMVGTSVGARNGILIKNGESFEKAKNIDIVIFDKTGTLTLGKPKLGKIIVNKNFDFDANRILKIGASLAINSEHPLSQAVAKLAKEKKIELANIENFEEKSGQGIMGRCAIHKEKLLLGNKKLMEDSVINTSWLDEIFEENKNEGGTIIFVAHGEKIIGAFLIADEIKDSAKETIVKIKEMGLTPMMISGDNKNTAQAVAKIIGLDKFIAEVLPHEKQIEVKKLQEQGKKVVFVGDGINDAPSLVQSDLGIAMGSGTDIAKESGNIIIMKNDPIKVVEAIKLSQKTFKIIKQNLFWAFFYNVLAIPLAIAGMVTPMIAAVAMSASSITVISNSLRIYKE</sequence>
<dbReference type="InterPro" id="IPR036163">
    <property type="entry name" value="HMA_dom_sf"/>
</dbReference>
<dbReference type="SUPFAM" id="SSF55008">
    <property type="entry name" value="HMA, heavy metal-associated domain"/>
    <property type="match status" value="1"/>
</dbReference>
<dbReference type="PRINTS" id="PR00943">
    <property type="entry name" value="CUATPASE"/>
</dbReference>
<dbReference type="PRINTS" id="PR00119">
    <property type="entry name" value="CATATPASE"/>
</dbReference>
<keyword evidence="4 10" id="KW-0479">Metal-binding</keyword>
<feature type="transmembrane region" description="Helical" evidence="10">
    <location>
        <begin position="160"/>
        <end position="177"/>
    </location>
</feature>
<dbReference type="STRING" id="1805146.AUJ27_01670"/>
<dbReference type="SUPFAM" id="SSF81665">
    <property type="entry name" value="Calcium ATPase, transmembrane domain M"/>
    <property type="match status" value="1"/>
</dbReference>
<dbReference type="InterPro" id="IPR008250">
    <property type="entry name" value="ATPase_P-typ_transduc_dom_A_sf"/>
</dbReference>
<dbReference type="CDD" id="cd00371">
    <property type="entry name" value="HMA"/>
    <property type="match status" value="1"/>
</dbReference>
<organism evidence="12 13">
    <name type="scientific">Candidatus Falkowbacteria bacterium CG1_02_37_44</name>
    <dbReference type="NCBI Taxonomy" id="1805146"/>
    <lineage>
        <taxon>Bacteria</taxon>
        <taxon>Candidatus Falkowiibacteriota</taxon>
    </lineage>
</organism>
<evidence type="ECO:0000256" key="2">
    <source>
        <dbReference type="ARBA" id="ARBA00006024"/>
    </source>
</evidence>
<dbReference type="SFLD" id="SFLDG00002">
    <property type="entry name" value="C1.7:_P-type_atpase_like"/>
    <property type="match status" value="1"/>
</dbReference>
<evidence type="ECO:0000256" key="7">
    <source>
        <dbReference type="ARBA" id="ARBA00022967"/>
    </source>
</evidence>
<dbReference type="InterPro" id="IPR023214">
    <property type="entry name" value="HAD_sf"/>
</dbReference>
<comment type="similarity">
    <text evidence="2 10">Belongs to the cation transport ATPase (P-type) (TC 3.A.3) family. Type IB subfamily.</text>
</comment>
<dbReference type="NCBIfam" id="TIGR01511">
    <property type="entry name" value="ATPase-IB1_Cu"/>
    <property type="match status" value="1"/>
</dbReference>
<dbReference type="SFLD" id="SFLDS00003">
    <property type="entry name" value="Haloacid_Dehalogenase"/>
    <property type="match status" value="1"/>
</dbReference>
<name>A0A1J4T8Q3_9BACT</name>
<dbReference type="GO" id="GO:0043682">
    <property type="term" value="F:P-type divalent copper transporter activity"/>
    <property type="evidence" value="ECO:0007669"/>
    <property type="project" value="TreeGrafter"/>
</dbReference>
<dbReference type="InterPro" id="IPR036412">
    <property type="entry name" value="HAD-like_sf"/>
</dbReference>
<reference evidence="12 13" key="1">
    <citation type="journal article" date="2016" name="Environ. Microbiol.">
        <title>Genomic resolution of a cold subsurface aquifer community provides metabolic insights for novel microbes adapted to high CO concentrations.</title>
        <authorList>
            <person name="Probst A.J."/>
            <person name="Castelle C.J."/>
            <person name="Singh A."/>
            <person name="Brown C.T."/>
            <person name="Anantharaman K."/>
            <person name="Sharon I."/>
            <person name="Hug L.A."/>
            <person name="Burstein D."/>
            <person name="Emerson J.B."/>
            <person name="Thomas B.C."/>
            <person name="Banfield J.F."/>
        </authorList>
    </citation>
    <scope>NUCLEOTIDE SEQUENCE [LARGE SCALE GENOMIC DNA]</scope>
    <source>
        <strain evidence="12">CG1_02_37_44</strain>
    </source>
</reference>
<dbReference type="PANTHER" id="PTHR43520">
    <property type="entry name" value="ATP7, ISOFORM B"/>
    <property type="match status" value="1"/>
</dbReference>
<dbReference type="NCBIfam" id="TIGR01494">
    <property type="entry name" value="ATPase_P-type"/>
    <property type="match status" value="1"/>
</dbReference>
<evidence type="ECO:0000256" key="6">
    <source>
        <dbReference type="ARBA" id="ARBA00022840"/>
    </source>
</evidence>
<feature type="transmembrane region" description="Helical" evidence="10">
    <location>
        <begin position="335"/>
        <end position="359"/>
    </location>
</feature>
<gene>
    <name evidence="12" type="ORF">AUJ27_01670</name>
</gene>
<dbReference type="Gene3D" id="2.70.150.10">
    <property type="entry name" value="Calcium-transporting ATPase, cytoplasmic transduction domain A"/>
    <property type="match status" value="1"/>
</dbReference>
<dbReference type="SFLD" id="SFLDF00027">
    <property type="entry name" value="p-type_atpase"/>
    <property type="match status" value="1"/>
</dbReference>
<dbReference type="GO" id="GO:0012505">
    <property type="term" value="C:endomembrane system"/>
    <property type="evidence" value="ECO:0007669"/>
    <property type="project" value="UniProtKB-SubCell"/>
</dbReference>
<dbReference type="EMBL" id="MNUU01000030">
    <property type="protein sequence ID" value="OIO07880.1"/>
    <property type="molecule type" value="Genomic_DNA"/>
</dbReference>
<dbReference type="GO" id="GO:0005886">
    <property type="term" value="C:plasma membrane"/>
    <property type="evidence" value="ECO:0007669"/>
    <property type="project" value="UniProtKB-SubCell"/>
</dbReference>
<dbReference type="InterPro" id="IPR059000">
    <property type="entry name" value="ATPase_P-type_domA"/>
</dbReference>
<dbReference type="InterPro" id="IPR023298">
    <property type="entry name" value="ATPase_P-typ_TM_dom_sf"/>
</dbReference>
<protein>
    <submittedName>
        <fullName evidence="12">Copper-translocating P-type ATPase</fullName>
    </submittedName>
</protein>
<keyword evidence="9 10" id="KW-0472">Membrane</keyword>
<evidence type="ECO:0000256" key="9">
    <source>
        <dbReference type="ARBA" id="ARBA00023136"/>
    </source>
</evidence>
<evidence type="ECO:0000256" key="1">
    <source>
        <dbReference type="ARBA" id="ARBA00004127"/>
    </source>
</evidence>
<dbReference type="Pfam" id="PF00122">
    <property type="entry name" value="E1-E2_ATPase"/>
    <property type="match status" value="1"/>
</dbReference>
<dbReference type="Gene3D" id="3.40.50.1000">
    <property type="entry name" value="HAD superfamily/HAD-like"/>
    <property type="match status" value="1"/>
</dbReference>
<dbReference type="InterPro" id="IPR023299">
    <property type="entry name" value="ATPase_P-typ_cyto_dom_N"/>
</dbReference>
<proteinExistence type="inferred from homology"/>
<dbReference type="PROSITE" id="PS01047">
    <property type="entry name" value="HMA_1"/>
    <property type="match status" value="1"/>
</dbReference>
<dbReference type="Gene3D" id="3.40.1110.10">
    <property type="entry name" value="Calcium-transporting ATPase, cytoplasmic domain N"/>
    <property type="match status" value="1"/>
</dbReference>
<dbReference type="InterPro" id="IPR006121">
    <property type="entry name" value="HMA_dom"/>
</dbReference>
<evidence type="ECO:0000259" key="11">
    <source>
        <dbReference type="PROSITE" id="PS50846"/>
    </source>
</evidence>
<dbReference type="SUPFAM" id="SSF56784">
    <property type="entry name" value="HAD-like"/>
    <property type="match status" value="1"/>
</dbReference>
<evidence type="ECO:0000256" key="10">
    <source>
        <dbReference type="RuleBase" id="RU362081"/>
    </source>
</evidence>
<accession>A0A1J4T8Q3</accession>
<dbReference type="CDD" id="cd02094">
    <property type="entry name" value="P-type_ATPase_Cu-like"/>
    <property type="match status" value="1"/>
</dbReference>
<dbReference type="GO" id="GO:0016887">
    <property type="term" value="F:ATP hydrolysis activity"/>
    <property type="evidence" value="ECO:0007669"/>
    <property type="project" value="InterPro"/>
</dbReference>
<dbReference type="Proteomes" id="UP000183192">
    <property type="component" value="Unassembled WGS sequence"/>
</dbReference>
<keyword evidence="7" id="KW-1278">Translocase</keyword>
<dbReference type="FunFam" id="3.30.70.100:FF:000005">
    <property type="entry name" value="Copper-exporting P-type ATPase A"/>
    <property type="match status" value="1"/>
</dbReference>
<dbReference type="InterPro" id="IPR017969">
    <property type="entry name" value="Heavy-metal-associated_CS"/>
</dbReference>
<dbReference type="AlphaFoldDB" id="A0A1J4T8Q3"/>
<feature type="domain" description="HMA" evidence="11">
    <location>
        <begin position="2"/>
        <end position="68"/>
    </location>
</feature>
<dbReference type="InterPro" id="IPR044492">
    <property type="entry name" value="P_typ_ATPase_HD_dom"/>
</dbReference>
<evidence type="ECO:0000256" key="3">
    <source>
        <dbReference type="ARBA" id="ARBA00022692"/>
    </source>
</evidence>
<dbReference type="Pfam" id="PF00702">
    <property type="entry name" value="Hydrolase"/>
    <property type="match status" value="1"/>
</dbReference>
<dbReference type="PANTHER" id="PTHR43520:SF8">
    <property type="entry name" value="P-TYPE CU(+) TRANSPORTER"/>
    <property type="match status" value="1"/>
</dbReference>
<dbReference type="PRINTS" id="PR00942">
    <property type="entry name" value="CUATPASEI"/>
</dbReference>
<feature type="transmembrane region" description="Helical" evidence="10">
    <location>
        <begin position="680"/>
        <end position="697"/>
    </location>
</feature>
<evidence type="ECO:0000313" key="13">
    <source>
        <dbReference type="Proteomes" id="UP000183192"/>
    </source>
</evidence>
<keyword evidence="6 10" id="KW-0067">ATP-binding</keyword>
<evidence type="ECO:0000256" key="4">
    <source>
        <dbReference type="ARBA" id="ARBA00022723"/>
    </source>
</evidence>
<dbReference type="PROSITE" id="PS00154">
    <property type="entry name" value="ATPASE_E1_E2"/>
    <property type="match status" value="1"/>
</dbReference>
<feature type="transmembrane region" description="Helical" evidence="10">
    <location>
        <begin position="117"/>
        <end position="140"/>
    </location>
</feature>
<dbReference type="NCBIfam" id="TIGR01525">
    <property type="entry name" value="ATPase-IB_hvy"/>
    <property type="match status" value="1"/>
</dbReference>
<dbReference type="FunFam" id="2.70.150.10:FF:000002">
    <property type="entry name" value="Copper-transporting ATPase 1, putative"/>
    <property type="match status" value="1"/>
</dbReference>
<comment type="subcellular location">
    <subcellularLocation>
        <location evidence="10">Cell membrane</location>
    </subcellularLocation>
    <subcellularLocation>
        <location evidence="1">Endomembrane system</location>
        <topology evidence="1">Multi-pass membrane protein</topology>
    </subcellularLocation>
</comment>
<evidence type="ECO:0000313" key="12">
    <source>
        <dbReference type="EMBL" id="OIO07880.1"/>
    </source>
</evidence>
<dbReference type="GO" id="GO:0005524">
    <property type="term" value="F:ATP binding"/>
    <property type="evidence" value="ECO:0007669"/>
    <property type="project" value="UniProtKB-UniRule"/>
</dbReference>
<keyword evidence="8 10" id="KW-1133">Transmembrane helix</keyword>
<keyword evidence="10" id="KW-1003">Cell membrane</keyword>
<dbReference type="GO" id="GO:0005507">
    <property type="term" value="F:copper ion binding"/>
    <property type="evidence" value="ECO:0007669"/>
    <property type="project" value="TreeGrafter"/>
</dbReference>
<feature type="transmembrane region" description="Helical" evidence="10">
    <location>
        <begin position="93"/>
        <end position="111"/>
    </location>
</feature>
<keyword evidence="5 10" id="KW-0547">Nucleotide-binding</keyword>
<keyword evidence="3 10" id="KW-0812">Transmembrane</keyword>
<comment type="caution">
    <text evidence="12">The sequence shown here is derived from an EMBL/GenBank/DDBJ whole genome shotgun (WGS) entry which is preliminary data.</text>
</comment>